<protein>
    <submittedName>
        <fullName evidence="2">DUF2249 domain-containing protein</fullName>
    </submittedName>
</protein>
<evidence type="ECO:0000259" key="1">
    <source>
        <dbReference type="Pfam" id="PF10006"/>
    </source>
</evidence>
<organism evidence="2 3">
    <name type="scientific">Rhodocytophaga rosea</name>
    <dbReference type="NCBI Taxonomy" id="2704465"/>
    <lineage>
        <taxon>Bacteria</taxon>
        <taxon>Pseudomonadati</taxon>
        <taxon>Bacteroidota</taxon>
        <taxon>Cytophagia</taxon>
        <taxon>Cytophagales</taxon>
        <taxon>Rhodocytophagaceae</taxon>
        <taxon>Rhodocytophaga</taxon>
    </lineage>
</organism>
<dbReference type="InterPro" id="IPR018720">
    <property type="entry name" value="DUF2249"/>
</dbReference>
<dbReference type="Pfam" id="PF10006">
    <property type="entry name" value="DUF2249"/>
    <property type="match status" value="1"/>
</dbReference>
<sequence>MLIWTPEAMESSFILDVTLLLPHIKHKILFEKFDNLKVGESFILKNDHHIKSFYHLLKSHRGDRFEWKSLQDGPVV</sequence>
<accession>A0A6C0GFZ6</accession>
<keyword evidence="3" id="KW-1185">Reference proteome</keyword>
<proteinExistence type="predicted"/>
<evidence type="ECO:0000313" key="2">
    <source>
        <dbReference type="EMBL" id="QHT66971.1"/>
    </source>
</evidence>
<dbReference type="AlphaFoldDB" id="A0A6C0GFZ6"/>
<feature type="domain" description="DUF2249" evidence="1">
    <location>
        <begin position="15"/>
        <end position="74"/>
    </location>
</feature>
<gene>
    <name evidence="2" type="ORF">GXP67_10070</name>
</gene>
<dbReference type="Proteomes" id="UP000480178">
    <property type="component" value="Chromosome"/>
</dbReference>
<name>A0A6C0GFZ6_9BACT</name>
<dbReference type="KEGG" id="rhoz:GXP67_10070"/>
<evidence type="ECO:0000313" key="3">
    <source>
        <dbReference type="Proteomes" id="UP000480178"/>
    </source>
</evidence>
<dbReference type="EMBL" id="CP048222">
    <property type="protein sequence ID" value="QHT66971.1"/>
    <property type="molecule type" value="Genomic_DNA"/>
</dbReference>
<reference evidence="2 3" key="1">
    <citation type="submission" date="2020-01" db="EMBL/GenBank/DDBJ databases">
        <authorList>
            <person name="Kim M.K."/>
        </authorList>
    </citation>
    <scope>NUCLEOTIDE SEQUENCE [LARGE SCALE GENOMIC DNA]</scope>
    <source>
        <strain evidence="2 3">172606-1</strain>
    </source>
</reference>